<sequence>MPSVSTSHANSNISDDGRDAHEQVYRNDERHEGKFSHELIGGAAAFEGMKLYEDKQRREGKAVDHGFAKELLAGFVGAEVDKLAETKGLDEYDKIRAREHGKRAAEGMYDNHYGDMDRYDPNSRDQPRFNY</sequence>
<keyword evidence="3" id="KW-1185">Reference proteome</keyword>
<dbReference type="Proteomes" id="UP000019473">
    <property type="component" value="Unassembled WGS sequence"/>
</dbReference>
<proteinExistence type="predicted"/>
<accession>W9WQI2</accession>
<protein>
    <recommendedName>
        <fullName evidence="4">CipC-like antibiotic response protein</fullName>
    </recommendedName>
</protein>
<evidence type="ECO:0008006" key="4">
    <source>
        <dbReference type="Google" id="ProtNLM"/>
    </source>
</evidence>
<evidence type="ECO:0000256" key="1">
    <source>
        <dbReference type="SAM" id="MobiDB-lite"/>
    </source>
</evidence>
<feature type="compositionally biased region" description="Polar residues" evidence="1">
    <location>
        <begin position="1"/>
        <end position="14"/>
    </location>
</feature>
<evidence type="ECO:0000313" key="2">
    <source>
        <dbReference type="EMBL" id="EXJ60644.1"/>
    </source>
</evidence>
<dbReference type="HOGENOM" id="CLU_143683_0_0_1"/>
<dbReference type="RefSeq" id="XP_007756997.1">
    <property type="nucleotide sequence ID" value="XM_007758807.1"/>
</dbReference>
<name>W9WQI2_9EURO</name>
<dbReference type="GeneID" id="19179382"/>
<dbReference type="VEuPathDB" id="FungiDB:A1O7_04797"/>
<reference evidence="2 3" key="1">
    <citation type="submission" date="2013-03" db="EMBL/GenBank/DDBJ databases">
        <title>The Genome Sequence of Cladophialophora yegresii CBS 114405.</title>
        <authorList>
            <consortium name="The Broad Institute Genomics Platform"/>
            <person name="Cuomo C."/>
            <person name="de Hoog S."/>
            <person name="Gorbushina A."/>
            <person name="Walker B."/>
            <person name="Young S.K."/>
            <person name="Zeng Q."/>
            <person name="Gargeya S."/>
            <person name="Fitzgerald M."/>
            <person name="Haas B."/>
            <person name="Abouelleil A."/>
            <person name="Allen A.W."/>
            <person name="Alvarado L."/>
            <person name="Arachchi H.M."/>
            <person name="Berlin A.M."/>
            <person name="Chapman S.B."/>
            <person name="Gainer-Dewar J."/>
            <person name="Goldberg J."/>
            <person name="Griggs A."/>
            <person name="Gujja S."/>
            <person name="Hansen M."/>
            <person name="Howarth C."/>
            <person name="Imamovic A."/>
            <person name="Ireland A."/>
            <person name="Larimer J."/>
            <person name="McCowan C."/>
            <person name="Murphy C."/>
            <person name="Pearson M."/>
            <person name="Poon T.W."/>
            <person name="Priest M."/>
            <person name="Roberts A."/>
            <person name="Saif S."/>
            <person name="Shea T."/>
            <person name="Sisk P."/>
            <person name="Sykes S."/>
            <person name="Wortman J."/>
            <person name="Nusbaum C."/>
            <person name="Birren B."/>
        </authorList>
    </citation>
    <scope>NUCLEOTIDE SEQUENCE [LARGE SCALE GENOMIC DNA]</scope>
    <source>
        <strain evidence="2 3">CBS 114405</strain>
    </source>
</reference>
<dbReference type="PANTHER" id="PTHR37450:SF1">
    <property type="entry name" value="CIPC PROTEIN"/>
    <property type="match status" value="1"/>
</dbReference>
<dbReference type="eggNOG" id="ENOG502S76S">
    <property type="taxonomic scope" value="Eukaryota"/>
</dbReference>
<feature type="region of interest" description="Disordered" evidence="1">
    <location>
        <begin position="101"/>
        <end position="131"/>
    </location>
</feature>
<feature type="region of interest" description="Disordered" evidence="1">
    <location>
        <begin position="1"/>
        <end position="33"/>
    </location>
</feature>
<dbReference type="Pfam" id="PF12585">
    <property type="entry name" value="DUF3759"/>
    <property type="match status" value="1"/>
</dbReference>
<dbReference type="InterPro" id="IPR022234">
    <property type="entry name" value="DUF3759"/>
</dbReference>
<comment type="caution">
    <text evidence="2">The sequence shown here is derived from an EMBL/GenBank/DDBJ whole genome shotgun (WGS) entry which is preliminary data.</text>
</comment>
<dbReference type="PANTHER" id="PTHR37450">
    <property type="entry name" value="CIPC PROTEIN"/>
    <property type="match status" value="1"/>
</dbReference>
<dbReference type="OrthoDB" id="9895617at2759"/>
<feature type="compositionally biased region" description="Basic and acidic residues" evidence="1">
    <location>
        <begin position="15"/>
        <end position="33"/>
    </location>
</feature>
<dbReference type="STRING" id="1182544.W9WQI2"/>
<dbReference type="AlphaFoldDB" id="W9WQI2"/>
<organism evidence="2 3">
    <name type="scientific">Cladophialophora yegresii CBS 114405</name>
    <dbReference type="NCBI Taxonomy" id="1182544"/>
    <lineage>
        <taxon>Eukaryota</taxon>
        <taxon>Fungi</taxon>
        <taxon>Dikarya</taxon>
        <taxon>Ascomycota</taxon>
        <taxon>Pezizomycotina</taxon>
        <taxon>Eurotiomycetes</taxon>
        <taxon>Chaetothyriomycetidae</taxon>
        <taxon>Chaetothyriales</taxon>
        <taxon>Herpotrichiellaceae</taxon>
        <taxon>Cladophialophora</taxon>
    </lineage>
</organism>
<evidence type="ECO:0000313" key="3">
    <source>
        <dbReference type="Proteomes" id="UP000019473"/>
    </source>
</evidence>
<feature type="compositionally biased region" description="Basic and acidic residues" evidence="1">
    <location>
        <begin position="112"/>
        <end position="131"/>
    </location>
</feature>
<gene>
    <name evidence="2" type="ORF">A1O7_04797</name>
</gene>
<dbReference type="EMBL" id="AMGW01000003">
    <property type="protein sequence ID" value="EXJ60644.1"/>
    <property type="molecule type" value="Genomic_DNA"/>
</dbReference>